<protein>
    <recommendedName>
        <fullName evidence="5">Cytochrome c-type biogenesis protein</fullName>
    </recommendedName>
</protein>
<dbReference type="EMBL" id="FNYD01000001">
    <property type="protein sequence ID" value="SEI43226.1"/>
    <property type="molecule type" value="Genomic_DNA"/>
</dbReference>
<evidence type="ECO:0000313" key="7">
    <source>
        <dbReference type="EMBL" id="SEI43226.1"/>
    </source>
</evidence>
<comment type="function">
    <text evidence="5">Possible subunit of a heme lyase.</text>
</comment>
<dbReference type="Pfam" id="PF03918">
    <property type="entry name" value="CcmH"/>
    <property type="match status" value="1"/>
</dbReference>
<proteinExistence type="inferred from homology"/>
<keyword evidence="5" id="KW-1133">Transmembrane helix</keyword>
<name>A0A1H6QMM9_9RHOB</name>
<dbReference type="OrthoDB" id="9804975at2"/>
<evidence type="ECO:0000256" key="4">
    <source>
        <dbReference type="ARBA" id="ARBA00023004"/>
    </source>
</evidence>
<evidence type="ECO:0000313" key="8">
    <source>
        <dbReference type="Proteomes" id="UP000199379"/>
    </source>
</evidence>
<dbReference type="PANTHER" id="PTHR47601:SF1">
    <property type="entry name" value="CYTOCHROME C-TYPE BIOGENESIS CCMH-LIKE MITOCHONDRIAL PROTEIN"/>
    <property type="match status" value="1"/>
</dbReference>
<reference evidence="7 8" key="1">
    <citation type="submission" date="2016-10" db="EMBL/GenBank/DDBJ databases">
        <authorList>
            <person name="de Groot N.N."/>
        </authorList>
    </citation>
    <scope>NUCLEOTIDE SEQUENCE [LARGE SCALE GENOMIC DNA]</scope>
    <source>
        <strain evidence="7 8">DSM 29340</strain>
    </source>
</reference>
<accession>A0A1H6QMM9</accession>
<evidence type="ECO:0000256" key="2">
    <source>
        <dbReference type="ARBA" id="ARBA00022617"/>
    </source>
</evidence>
<dbReference type="GO" id="GO:0046872">
    <property type="term" value="F:metal ion binding"/>
    <property type="evidence" value="ECO:0007669"/>
    <property type="project" value="UniProtKB-KW"/>
</dbReference>
<keyword evidence="2 5" id="KW-0349">Heme</keyword>
<gene>
    <name evidence="7" type="ORF">SAMN05444007_101159</name>
</gene>
<dbReference type="InterPro" id="IPR038297">
    <property type="entry name" value="CcmH/CycL/NrfF/Ccl2_sf"/>
</dbReference>
<feature type="transmembrane region" description="Helical" evidence="5">
    <location>
        <begin position="115"/>
        <end position="136"/>
    </location>
</feature>
<dbReference type="InterPro" id="IPR005616">
    <property type="entry name" value="CcmH/CycL/Ccl2/NrfF_N"/>
</dbReference>
<keyword evidence="3 5" id="KW-0479">Metal-binding</keyword>
<evidence type="ECO:0000256" key="1">
    <source>
        <dbReference type="ARBA" id="ARBA00010342"/>
    </source>
</evidence>
<evidence type="ECO:0000259" key="6">
    <source>
        <dbReference type="Pfam" id="PF03918"/>
    </source>
</evidence>
<keyword evidence="5" id="KW-0472">Membrane</keyword>
<dbReference type="Gene3D" id="1.10.8.640">
    <property type="entry name" value="Cytochrome C biogenesis protein"/>
    <property type="match status" value="1"/>
</dbReference>
<feature type="domain" description="CcmH/CycL/Ccl2/NrfF N-terminal" evidence="6">
    <location>
        <begin position="20"/>
        <end position="162"/>
    </location>
</feature>
<dbReference type="RefSeq" id="WP_092361582.1">
    <property type="nucleotide sequence ID" value="NZ_BMGV01000001.1"/>
</dbReference>
<dbReference type="PANTHER" id="PTHR47601">
    <property type="match status" value="1"/>
</dbReference>
<evidence type="ECO:0000256" key="3">
    <source>
        <dbReference type="ARBA" id="ARBA00022723"/>
    </source>
</evidence>
<keyword evidence="5" id="KW-0732">Signal</keyword>
<organism evidence="7 8">
    <name type="scientific">Cribrihabitans marinus</name>
    <dbReference type="NCBI Taxonomy" id="1227549"/>
    <lineage>
        <taxon>Bacteria</taxon>
        <taxon>Pseudomonadati</taxon>
        <taxon>Pseudomonadota</taxon>
        <taxon>Alphaproteobacteria</taxon>
        <taxon>Rhodobacterales</taxon>
        <taxon>Paracoccaceae</taxon>
        <taxon>Cribrihabitans</taxon>
    </lineage>
</organism>
<keyword evidence="8" id="KW-1185">Reference proteome</keyword>
<keyword evidence="5" id="KW-0812">Transmembrane</keyword>
<evidence type="ECO:0000256" key="5">
    <source>
        <dbReference type="RuleBase" id="RU364112"/>
    </source>
</evidence>
<dbReference type="CDD" id="cd16378">
    <property type="entry name" value="CcmH_N"/>
    <property type="match status" value="1"/>
</dbReference>
<dbReference type="Proteomes" id="UP000199379">
    <property type="component" value="Unassembled WGS sequence"/>
</dbReference>
<keyword evidence="4 5" id="KW-0408">Iron</keyword>
<comment type="similarity">
    <text evidence="1 5">Belongs to the CcmH/CycL/Ccl2/NrfF family.</text>
</comment>
<dbReference type="STRING" id="1227549.SAMN05444007_101159"/>
<dbReference type="AlphaFoldDB" id="A0A1H6QMM9"/>
<sequence>MRAWVVQGRWGGTPSYLGLVLAVLLAAPLAAVQPDEVLDDPALEERAREISRDLRCLVCRNESIDESNAPLARDLRLLVRERLVAGDSDGEVVDFVVDRYGEYVLLKPTADGANLVLWAAGPLMLLLAAAMGWAYLRGRSRAAPVQETALTPEEKARLNELLDK</sequence>